<feature type="region of interest" description="Disordered" evidence="1">
    <location>
        <begin position="88"/>
        <end position="114"/>
    </location>
</feature>
<organism evidence="2 3">
    <name type="scientific">Marasmius crinis-equi</name>
    <dbReference type="NCBI Taxonomy" id="585013"/>
    <lineage>
        <taxon>Eukaryota</taxon>
        <taxon>Fungi</taxon>
        <taxon>Dikarya</taxon>
        <taxon>Basidiomycota</taxon>
        <taxon>Agaricomycotina</taxon>
        <taxon>Agaricomycetes</taxon>
        <taxon>Agaricomycetidae</taxon>
        <taxon>Agaricales</taxon>
        <taxon>Marasmiineae</taxon>
        <taxon>Marasmiaceae</taxon>
        <taxon>Marasmius</taxon>
    </lineage>
</organism>
<reference evidence="2 3" key="1">
    <citation type="submission" date="2024-02" db="EMBL/GenBank/DDBJ databases">
        <title>A draft genome for the cacao thread blight pathogen Marasmius crinis-equi.</title>
        <authorList>
            <person name="Cohen S.P."/>
            <person name="Baruah I.K."/>
            <person name="Amoako-Attah I."/>
            <person name="Bukari Y."/>
            <person name="Meinhardt L.W."/>
            <person name="Bailey B.A."/>
        </authorList>
    </citation>
    <scope>NUCLEOTIDE SEQUENCE [LARGE SCALE GENOMIC DNA]</scope>
    <source>
        <strain evidence="2 3">GH-76</strain>
    </source>
</reference>
<gene>
    <name evidence="2" type="ORF">V5O48_003681</name>
</gene>
<proteinExistence type="predicted"/>
<evidence type="ECO:0000313" key="3">
    <source>
        <dbReference type="Proteomes" id="UP001465976"/>
    </source>
</evidence>
<keyword evidence="3" id="KW-1185">Reference proteome</keyword>
<dbReference type="Proteomes" id="UP001465976">
    <property type="component" value="Unassembled WGS sequence"/>
</dbReference>
<evidence type="ECO:0000313" key="2">
    <source>
        <dbReference type="EMBL" id="KAL0578304.1"/>
    </source>
</evidence>
<comment type="caution">
    <text evidence="2">The sequence shown here is derived from an EMBL/GenBank/DDBJ whole genome shotgun (WGS) entry which is preliminary data.</text>
</comment>
<protein>
    <submittedName>
        <fullName evidence="2">Uncharacterized protein</fullName>
    </submittedName>
</protein>
<evidence type="ECO:0000256" key="1">
    <source>
        <dbReference type="SAM" id="MobiDB-lite"/>
    </source>
</evidence>
<dbReference type="EMBL" id="JBAHYK010000107">
    <property type="protein sequence ID" value="KAL0578304.1"/>
    <property type="molecule type" value="Genomic_DNA"/>
</dbReference>
<feature type="region of interest" description="Disordered" evidence="1">
    <location>
        <begin position="248"/>
        <end position="272"/>
    </location>
</feature>
<sequence>MASSSLDVTYATVLAARRELVEQHRCHYLPRTNFASLHWSPRDDLDMPTFVIYKDYHQVQCALEREICAHEAAFLRELRGFIDDEAEESNSVGSHEGESDVEEEESLDEQSVQCDDEEGNAAVMVLLAKTQADAERQNTGVLVLESIIDHPILKDDFAIAVAILRDLCDLQSTTGWATEGVVIENRSSDALYHQTVAVQSPVISCLPGTLVEVGFTLRREVVPIVRREIFLAELLYIRVLSSPPCTPGRSCGMDESEGGLQTGRGVKRARLG</sequence>
<accession>A0ABR3FSD7</accession>
<name>A0ABR3FSD7_9AGAR</name>
<feature type="compositionally biased region" description="Acidic residues" evidence="1">
    <location>
        <begin position="99"/>
        <end position="114"/>
    </location>
</feature>